<keyword evidence="11" id="KW-0756">Sterol biosynthesis</keyword>
<evidence type="ECO:0000256" key="9">
    <source>
        <dbReference type="ARBA" id="ARBA00022989"/>
    </source>
</evidence>
<accession>A0A8T0HXT2</accession>
<sequence length="478" mass="55753">MDSLVIQSVKVRGRPLQRTLEPRRKRIHSSKRSGSRKSKHHDHFYQKLYGSSSRPVKTASMLAMMIASPFFIVFLWYTMVKADGSVEKAYRHFYTNGIRAFKETWPYPSLRACKLLGAFSTFEALLQILLPGERFLGPSTPAGNRPFYKKNGVPCFLTTLGVYYLLWREKWFNPSFVYDIIGEIYSTLICMTYLVTVLLYMKGHMAPSSSDWGSSGNPLVDFFWGMELYPRITRSLDIKVFMNCRFGIMGWAILVISFAIKQHESQGKVSDSLMVSSLLMLIYITKFFWTEAAFWCSMEIAHDRAGWFVTYTCLTWIPVVYSSVNLYLVTHPIQLGKGVAMTIFLFGMFCIYVVWDCDRQRQLFRHTHGKCRIWGRIPTKIQAHYQTEWGEHKKSLLLTAGWWGLARHIHYAPEIGAAFFWTLPALFKHAMPYFYVAFLTALLIDRANRDDKNCKLKYHKYWEAYSKKVRFKILPKIF</sequence>
<keyword evidence="5 19" id="KW-0812">Transmembrane</keyword>
<comment type="similarity">
    <text evidence="2">Belongs to the ERG4/ERG24 family.</text>
</comment>
<dbReference type="AlphaFoldDB" id="A0A8T0HXT2"/>
<keyword evidence="4" id="KW-0153">Cholesterol metabolism</keyword>
<feature type="transmembrane region" description="Helical" evidence="19">
    <location>
        <begin position="335"/>
        <end position="355"/>
    </location>
</feature>
<keyword evidence="21" id="KW-1185">Reference proteome</keyword>
<dbReference type="PANTHER" id="PTHR21257:SF38">
    <property type="entry name" value="7-DEHYDROCHOLESTEROL REDUCTASE"/>
    <property type="match status" value="1"/>
</dbReference>
<dbReference type="PANTHER" id="PTHR21257">
    <property type="entry name" value="DELTA(14)-STEROL REDUCTASE"/>
    <property type="match status" value="1"/>
</dbReference>
<keyword evidence="10" id="KW-0560">Oxidoreductase</keyword>
<evidence type="ECO:0000256" key="5">
    <source>
        <dbReference type="ARBA" id="ARBA00022692"/>
    </source>
</evidence>
<keyword evidence="6" id="KW-0152">Cholesterol biosynthesis</keyword>
<evidence type="ECO:0000256" key="13">
    <source>
        <dbReference type="ARBA" id="ARBA00023136"/>
    </source>
</evidence>
<feature type="compositionally biased region" description="Basic residues" evidence="18">
    <location>
        <begin position="23"/>
        <end position="41"/>
    </location>
</feature>
<evidence type="ECO:0000256" key="11">
    <source>
        <dbReference type="ARBA" id="ARBA00023011"/>
    </source>
</evidence>
<evidence type="ECO:0000256" key="2">
    <source>
        <dbReference type="ARBA" id="ARBA00005402"/>
    </source>
</evidence>
<evidence type="ECO:0000256" key="12">
    <source>
        <dbReference type="ARBA" id="ARBA00023098"/>
    </source>
</evidence>
<evidence type="ECO:0000313" key="20">
    <source>
        <dbReference type="EMBL" id="KAG0575481.1"/>
    </source>
</evidence>
<feature type="region of interest" description="Disordered" evidence="18">
    <location>
        <begin position="20"/>
        <end position="41"/>
    </location>
</feature>
<evidence type="ECO:0000256" key="10">
    <source>
        <dbReference type="ARBA" id="ARBA00023002"/>
    </source>
</evidence>
<name>A0A8T0HXT2_CERPU</name>
<evidence type="ECO:0000256" key="15">
    <source>
        <dbReference type="ARBA" id="ARBA00023221"/>
    </source>
</evidence>
<keyword evidence="15" id="KW-0753">Steroid metabolism</keyword>
<dbReference type="OrthoDB" id="5326588at2759"/>
<evidence type="ECO:0000256" key="18">
    <source>
        <dbReference type="SAM" id="MobiDB-lite"/>
    </source>
</evidence>
<dbReference type="Proteomes" id="UP000822688">
    <property type="component" value="Chromosome 5"/>
</dbReference>
<feature type="transmembrane region" description="Helical" evidence="19">
    <location>
        <begin position="240"/>
        <end position="260"/>
    </location>
</feature>
<feature type="transmembrane region" description="Helical" evidence="19">
    <location>
        <begin position="308"/>
        <end position="329"/>
    </location>
</feature>
<dbReference type="GO" id="GO:0016132">
    <property type="term" value="P:brassinosteroid biosynthetic process"/>
    <property type="evidence" value="ECO:0007669"/>
    <property type="project" value="TreeGrafter"/>
</dbReference>
<feature type="transmembrane region" description="Helical" evidence="19">
    <location>
        <begin position="151"/>
        <end position="168"/>
    </location>
</feature>
<organism evidence="20 21">
    <name type="scientific">Ceratodon purpureus</name>
    <name type="common">Fire moss</name>
    <name type="synonym">Dicranum purpureum</name>
    <dbReference type="NCBI Taxonomy" id="3225"/>
    <lineage>
        <taxon>Eukaryota</taxon>
        <taxon>Viridiplantae</taxon>
        <taxon>Streptophyta</taxon>
        <taxon>Embryophyta</taxon>
        <taxon>Bryophyta</taxon>
        <taxon>Bryophytina</taxon>
        <taxon>Bryopsida</taxon>
        <taxon>Dicranidae</taxon>
        <taxon>Pseudoditrichales</taxon>
        <taxon>Ditrichaceae</taxon>
        <taxon>Ceratodon</taxon>
    </lineage>
</organism>
<proteinExistence type="inferred from homology"/>
<evidence type="ECO:0000256" key="14">
    <source>
        <dbReference type="ARBA" id="ARBA00023166"/>
    </source>
</evidence>
<evidence type="ECO:0000256" key="8">
    <source>
        <dbReference type="ARBA" id="ARBA00022955"/>
    </source>
</evidence>
<comment type="caution">
    <text evidence="20">The sequence shown here is derived from an EMBL/GenBank/DDBJ whole genome shotgun (WGS) entry which is preliminary data.</text>
</comment>
<evidence type="ECO:0000256" key="1">
    <source>
        <dbReference type="ARBA" id="ARBA00004141"/>
    </source>
</evidence>
<keyword evidence="14" id="KW-1207">Sterol metabolism</keyword>
<keyword evidence="7" id="KW-0521">NADP</keyword>
<dbReference type="FunFam" id="1.20.120.1630:FF:000006">
    <property type="entry name" value="Putative 7-dehydrocholesterol reductase"/>
    <property type="match status" value="1"/>
</dbReference>
<keyword evidence="12" id="KW-0443">Lipid metabolism</keyword>
<dbReference type="GO" id="GO:0006695">
    <property type="term" value="P:cholesterol biosynthetic process"/>
    <property type="evidence" value="ECO:0007669"/>
    <property type="project" value="UniProtKB-KW"/>
</dbReference>
<protein>
    <recommendedName>
        <fullName evidence="16">7-dehydrocholesterol reductase</fullName>
        <ecNumber evidence="16">1.3.1.21</ecNumber>
    </recommendedName>
    <alternativeName>
        <fullName evidence="17">Sterol Delta(7)-reductase</fullName>
    </alternativeName>
</protein>
<dbReference type="InterPro" id="IPR001171">
    <property type="entry name" value="ERG24_DHCR-like"/>
</dbReference>
<keyword evidence="3" id="KW-0444">Lipid biosynthesis</keyword>
<evidence type="ECO:0000256" key="19">
    <source>
        <dbReference type="SAM" id="Phobius"/>
    </source>
</evidence>
<gene>
    <name evidence="20" type="ORF">KC19_5G006800</name>
</gene>
<keyword evidence="9 19" id="KW-1133">Transmembrane helix</keyword>
<feature type="transmembrane region" description="Helical" evidence="19">
    <location>
        <begin position="180"/>
        <end position="201"/>
    </location>
</feature>
<evidence type="ECO:0000256" key="17">
    <source>
        <dbReference type="ARBA" id="ARBA00042688"/>
    </source>
</evidence>
<evidence type="ECO:0000256" key="7">
    <source>
        <dbReference type="ARBA" id="ARBA00022857"/>
    </source>
</evidence>
<evidence type="ECO:0000256" key="3">
    <source>
        <dbReference type="ARBA" id="ARBA00022516"/>
    </source>
</evidence>
<dbReference type="EC" id="1.3.1.21" evidence="16"/>
<feature type="transmembrane region" description="Helical" evidence="19">
    <location>
        <begin position="61"/>
        <end position="79"/>
    </location>
</feature>
<evidence type="ECO:0000256" key="6">
    <source>
        <dbReference type="ARBA" id="ARBA00022778"/>
    </source>
</evidence>
<evidence type="ECO:0000256" key="16">
    <source>
        <dbReference type="ARBA" id="ARBA00038851"/>
    </source>
</evidence>
<dbReference type="GO" id="GO:0005789">
    <property type="term" value="C:endoplasmic reticulum membrane"/>
    <property type="evidence" value="ECO:0007669"/>
    <property type="project" value="TreeGrafter"/>
</dbReference>
<feature type="transmembrane region" description="Helical" evidence="19">
    <location>
        <begin position="272"/>
        <end position="296"/>
    </location>
</feature>
<comment type="subcellular location">
    <subcellularLocation>
        <location evidence="1">Membrane</location>
        <topology evidence="1">Multi-pass membrane protein</topology>
    </subcellularLocation>
</comment>
<dbReference type="GO" id="GO:0047598">
    <property type="term" value="F:7-dehydrocholesterol reductase activity"/>
    <property type="evidence" value="ECO:0007669"/>
    <property type="project" value="UniProtKB-EC"/>
</dbReference>
<dbReference type="EMBL" id="CM026425">
    <property type="protein sequence ID" value="KAG0575481.1"/>
    <property type="molecule type" value="Genomic_DNA"/>
</dbReference>
<reference evidence="20" key="1">
    <citation type="submission" date="2020-06" db="EMBL/GenBank/DDBJ databases">
        <title>WGS assembly of Ceratodon purpureus strain R40.</title>
        <authorList>
            <person name="Carey S.B."/>
            <person name="Jenkins J."/>
            <person name="Shu S."/>
            <person name="Lovell J.T."/>
            <person name="Sreedasyam A."/>
            <person name="Maumus F."/>
            <person name="Tiley G.P."/>
            <person name="Fernandez-Pozo N."/>
            <person name="Barry K."/>
            <person name="Chen C."/>
            <person name="Wang M."/>
            <person name="Lipzen A."/>
            <person name="Daum C."/>
            <person name="Saski C.A."/>
            <person name="Payton A.C."/>
            <person name="Mcbreen J.C."/>
            <person name="Conrad R.E."/>
            <person name="Kollar L.M."/>
            <person name="Olsson S."/>
            <person name="Huttunen S."/>
            <person name="Landis J.B."/>
            <person name="Wickett N.J."/>
            <person name="Johnson M.G."/>
            <person name="Rensing S.A."/>
            <person name="Grimwood J."/>
            <person name="Schmutz J."/>
            <person name="Mcdaniel S.F."/>
        </authorList>
    </citation>
    <scope>NUCLEOTIDE SEQUENCE</scope>
    <source>
        <strain evidence="20">R40</strain>
    </source>
</reference>
<evidence type="ECO:0000256" key="4">
    <source>
        <dbReference type="ARBA" id="ARBA00022548"/>
    </source>
</evidence>
<keyword evidence="13 19" id="KW-0472">Membrane</keyword>
<dbReference type="Pfam" id="PF01222">
    <property type="entry name" value="ERG4_ERG24"/>
    <property type="match status" value="1"/>
</dbReference>
<keyword evidence="8" id="KW-0752">Steroid biosynthesis</keyword>
<dbReference type="Gene3D" id="1.20.120.1630">
    <property type="match status" value="1"/>
</dbReference>
<evidence type="ECO:0000313" key="21">
    <source>
        <dbReference type="Proteomes" id="UP000822688"/>
    </source>
</evidence>